<reference evidence="1" key="1">
    <citation type="submission" date="2020-04" db="EMBL/GenBank/DDBJ databases">
        <authorList>
            <person name="Broberg M."/>
        </authorList>
    </citation>
    <scope>NUCLEOTIDE SEQUENCE</scope>
</reference>
<gene>
    <name evidence="1" type="ORF">CRV2_00019728</name>
</gene>
<name>A0ACA9UBH6_BIOOC</name>
<proteinExistence type="predicted"/>
<comment type="caution">
    <text evidence="1">The sequence shown here is derived from an EMBL/GenBank/DDBJ whole genome shotgun (WGS) entry which is preliminary data.</text>
</comment>
<sequence length="185" mass="20541">MSQSLSKKSQQRKYLASLIEETGVETMPCSNCFKRKKVCRMIEASSRCGEYVKLGRSCDGVEVVSQLKRSVAEERRLENELALSELALQEALAKVSRLRRQRQVAREKSQRLFRRGVCNLDEQDSIYTQEEAILEEQQAVGTAQSLGAVGIIDWTSILPDFSDPSFFPDIAGGTARSNVSTSSGA</sequence>
<keyword evidence="2" id="KW-1185">Reference proteome</keyword>
<reference evidence="1" key="2">
    <citation type="submission" date="2021-10" db="EMBL/GenBank/DDBJ databases">
        <authorList>
            <person name="Piombo E."/>
        </authorList>
    </citation>
    <scope>NUCLEOTIDE SEQUENCE</scope>
</reference>
<organism evidence="1 2">
    <name type="scientific">Clonostachys rosea f. rosea IK726</name>
    <dbReference type="NCBI Taxonomy" id="1349383"/>
    <lineage>
        <taxon>Eukaryota</taxon>
        <taxon>Fungi</taxon>
        <taxon>Dikarya</taxon>
        <taxon>Ascomycota</taxon>
        <taxon>Pezizomycotina</taxon>
        <taxon>Sordariomycetes</taxon>
        <taxon>Hypocreomycetidae</taxon>
        <taxon>Hypocreales</taxon>
        <taxon>Bionectriaceae</taxon>
        <taxon>Clonostachys</taxon>
    </lineage>
</organism>
<evidence type="ECO:0000313" key="1">
    <source>
        <dbReference type="EMBL" id="CAG9950089.1"/>
    </source>
</evidence>
<dbReference type="EMBL" id="CADEHS020000140">
    <property type="protein sequence ID" value="CAG9950089.1"/>
    <property type="molecule type" value="Genomic_DNA"/>
</dbReference>
<protein>
    <submittedName>
        <fullName evidence="1">Uncharacterized protein</fullName>
    </submittedName>
</protein>
<evidence type="ECO:0000313" key="2">
    <source>
        <dbReference type="Proteomes" id="UP000836387"/>
    </source>
</evidence>
<dbReference type="Proteomes" id="UP000836387">
    <property type="component" value="Unassembled WGS sequence"/>
</dbReference>
<accession>A0ACA9UBH6</accession>